<name>A0A7D5QIQ8_9EURY</name>
<dbReference type="AlphaFoldDB" id="A0A7D5QIQ8"/>
<evidence type="ECO:0000313" key="4">
    <source>
        <dbReference type="Proteomes" id="UP000509626"/>
    </source>
</evidence>
<feature type="domain" description="DUF7313" evidence="2">
    <location>
        <begin position="5"/>
        <end position="150"/>
    </location>
</feature>
<feature type="transmembrane region" description="Helical" evidence="1">
    <location>
        <begin position="122"/>
        <end position="142"/>
    </location>
</feature>
<dbReference type="InterPro" id="IPR055737">
    <property type="entry name" value="DUF7313"/>
</dbReference>
<dbReference type="GeneID" id="56039465"/>
<dbReference type="EMBL" id="CP058579">
    <property type="protein sequence ID" value="QLG63582.1"/>
    <property type="molecule type" value="Genomic_DNA"/>
</dbReference>
<protein>
    <recommendedName>
        <fullName evidence="2">DUF7313 domain-containing protein</fullName>
    </recommendedName>
</protein>
<dbReference type="Pfam" id="PF23995">
    <property type="entry name" value="DUF7313"/>
    <property type="match status" value="1"/>
</dbReference>
<feature type="transmembrane region" description="Helical" evidence="1">
    <location>
        <begin position="20"/>
        <end position="40"/>
    </location>
</feature>
<sequence>MQPLPLEFLVPVGALEVVAGVLPFAVLVVVLANLLTRVLAQRTYVRQADEGEDDEAVSRYLPHEATNVLLVALAFAMTIVQPHGGLVLATLVVGLFVSDFFEFEARRVEARNGMEIEKPKSAIFASALVLAYAAFQALFFLVEPYWGQVV</sequence>
<evidence type="ECO:0000256" key="1">
    <source>
        <dbReference type="SAM" id="Phobius"/>
    </source>
</evidence>
<evidence type="ECO:0000259" key="2">
    <source>
        <dbReference type="Pfam" id="PF23995"/>
    </source>
</evidence>
<keyword evidence="1" id="KW-1133">Transmembrane helix</keyword>
<keyword evidence="1" id="KW-0812">Transmembrane</keyword>
<proteinExistence type="predicted"/>
<accession>A0A7D5QIQ8</accession>
<keyword evidence="1" id="KW-0472">Membrane</keyword>
<dbReference type="OrthoDB" id="234683at2157"/>
<dbReference type="Proteomes" id="UP000509626">
    <property type="component" value="Chromosome"/>
</dbReference>
<dbReference type="KEGG" id="halu:HUG12_18360"/>
<organism evidence="3 4">
    <name type="scientific">Halorarum salinum</name>
    <dbReference type="NCBI Taxonomy" id="2743089"/>
    <lineage>
        <taxon>Archaea</taxon>
        <taxon>Methanobacteriati</taxon>
        <taxon>Methanobacteriota</taxon>
        <taxon>Stenosarchaea group</taxon>
        <taxon>Halobacteria</taxon>
        <taxon>Halobacteriales</taxon>
        <taxon>Haloferacaceae</taxon>
        <taxon>Halorarum</taxon>
    </lineage>
</organism>
<evidence type="ECO:0000313" key="3">
    <source>
        <dbReference type="EMBL" id="QLG63582.1"/>
    </source>
</evidence>
<dbReference type="RefSeq" id="WP_179270166.1">
    <property type="nucleotide sequence ID" value="NZ_CP058579.1"/>
</dbReference>
<reference evidence="3 4" key="1">
    <citation type="submission" date="2020-06" db="EMBL/GenBank/DDBJ databases">
        <title>NJ-3-1, isolated from saline soil.</title>
        <authorList>
            <person name="Cui H.L."/>
            <person name="Shi X."/>
        </authorList>
    </citation>
    <scope>NUCLEOTIDE SEQUENCE [LARGE SCALE GENOMIC DNA]</scope>
    <source>
        <strain evidence="3 4">NJ-3-1</strain>
    </source>
</reference>
<gene>
    <name evidence="3" type="ORF">HUG12_18360</name>
</gene>
<keyword evidence="4" id="KW-1185">Reference proteome</keyword>